<protein>
    <recommendedName>
        <fullName evidence="12">Chloride channel protein</fullName>
    </recommendedName>
</protein>
<feature type="transmembrane region" description="Helical" evidence="12">
    <location>
        <begin position="83"/>
        <end position="104"/>
    </location>
</feature>
<organism evidence="15 16">
    <name type="scientific">Ceratodon purpureus</name>
    <name type="common">Fire moss</name>
    <name type="synonym">Dicranum purpureum</name>
    <dbReference type="NCBI Taxonomy" id="3225"/>
    <lineage>
        <taxon>Eukaryota</taxon>
        <taxon>Viridiplantae</taxon>
        <taxon>Streptophyta</taxon>
        <taxon>Embryophyta</taxon>
        <taxon>Bryophyta</taxon>
        <taxon>Bryophytina</taxon>
        <taxon>Bryopsida</taxon>
        <taxon>Dicranidae</taxon>
        <taxon>Pseudoditrichales</taxon>
        <taxon>Ditrichaceae</taxon>
        <taxon>Ceratodon</taxon>
    </lineage>
</organism>
<evidence type="ECO:0000256" key="13">
    <source>
        <dbReference type="SAM" id="MobiDB-lite"/>
    </source>
</evidence>
<evidence type="ECO:0000313" key="16">
    <source>
        <dbReference type="Proteomes" id="UP000822688"/>
    </source>
</evidence>
<evidence type="ECO:0000313" key="15">
    <source>
        <dbReference type="EMBL" id="KAG0566077.1"/>
    </source>
</evidence>
<feature type="transmembrane region" description="Helical" evidence="12">
    <location>
        <begin position="380"/>
        <end position="403"/>
    </location>
</feature>
<dbReference type="SUPFAM" id="SSF81340">
    <property type="entry name" value="Clc chloride channel"/>
    <property type="match status" value="1"/>
</dbReference>
<feature type="transmembrane region" description="Helical" evidence="12">
    <location>
        <begin position="492"/>
        <end position="512"/>
    </location>
</feature>
<evidence type="ECO:0000256" key="11">
    <source>
        <dbReference type="PROSITE-ProRule" id="PRU00703"/>
    </source>
</evidence>
<evidence type="ECO:0000256" key="2">
    <source>
        <dbReference type="ARBA" id="ARBA00009476"/>
    </source>
</evidence>
<proteinExistence type="inferred from homology"/>
<feature type="compositionally biased region" description="Polar residues" evidence="13">
    <location>
        <begin position="751"/>
        <end position="774"/>
    </location>
</feature>
<name>A0A8T0H5U1_CERPU</name>
<evidence type="ECO:0000256" key="5">
    <source>
        <dbReference type="ARBA" id="ARBA00022737"/>
    </source>
</evidence>
<feature type="transmembrane region" description="Helical" evidence="12">
    <location>
        <begin position="465"/>
        <end position="485"/>
    </location>
</feature>
<gene>
    <name evidence="15" type="ORF">KC19_7G036800</name>
</gene>
<feature type="transmembrane region" description="Helical" evidence="12">
    <location>
        <begin position="264"/>
        <end position="287"/>
    </location>
</feature>
<accession>A0A8T0H5U1</accession>
<evidence type="ECO:0000256" key="12">
    <source>
        <dbReference type="RuleBase" id="RU361221"/>
    </source>
</evidence>
<keyword evidence="4 12" id="KW-0812">Transmembrane</keyword>
<feature type="transmembrane region" description="Helical" evidence="12">
    <location>
        <begin position="524"/>
        <end position="548"/>
    </location>
</feature>
<evidence type="ECO:0000256" key="8">
    <source>
        <dbReference type="ARBA" id="ARBA00023122"/>
    </source>
</evidence>
<feature type="compositionally biased region" description="Basic and acidic residues" evidence="13">
    <location>
        <begin position="843"/>
        <end position="856"/>
    </location>
</feature>
<keyword evidence="6 12" id="KW-1133">Transmembrane helix</keyword>
<dbReference type="PROSITE" id="PS51371">
    <property type="entry name" value="CBS"/>
    <property type="match status" value="2"/>
</dbReference>
<feature type="region of interest" description="Disordered" evidence="13">
    <location>
        <begin position="745"/>
        <end position="774"/>
    </location>
</feature>
<feature type="region of interest" description="Disordered" evidence="13">
    <location>
        <begin position="835"/>
        <end position="875"/>
    </location>
</feature>
<dbReference type="GO" id="GO:0016020">
    <property type="term" value="C:membrane"/>
    <property type="evidence" value="ECO:0007669"/>
    <property type="project" value="UniProtKB-SubCell"/>
</dbReference>
<evidence type="ECO:0000256" key="9">
    <source>
        <dbReference type="ARBA" id="ARBA00023136"/>
    </source>
</evidence>
<evidence type="ECO:0000259" key="14">
    <source>
        <dbReference type="PROSITE" id="PS51371"/>
    </source>
</evidence>
<evidence type="ECO:0000256" key="1">
    <source>
        <dbReference type="ARBA" id="ARBA00004141"/>
    </source>
</evidence>
<keyword evidence="8 11" id="KW-0129">CBS domain</keyword>
<dbReference type="InterPro" id="IPR000644">
    <property type="entry name" value="CBS_dom"/>
</dbReference>
<comment type="subcellular location">
    <subcellularLocation>
        <location evidence="1 12">Membrane</location>
        <topology evidence="1 12">Multi-pass membrane protein</topology>
    </subcellularLocation>
</comment>
<dbReference type="PANTHER" id="PTHR11689:SF161">
    <property type="entry name" value="CHLORIDE CHANNEL PROTEIN"/>
    <property type="match status" value="1"/>
</dbReference>
<evidence type="ECO:0000256" key="7">
    <source>
        <dbReference type="ARBA" id="ARBA00023065"/>
    </source>
</evidence>
<dbReference type="Gene3D" id="3.10.580.10">
    <property type="entry name" value="CBS-domain"/>
    <property type="match status" value="2"/>
</dbReference>
<keyword evidence="7 12" id="KW-0406">Ion transport</keyword>
<dbReference type="SUPFAM" id="SSF54631">
    <property type="entry name" value="CBS-domain pair"/>
    <property type="match status" value="1"/>
</dbReference>
<sequence length="875" mass="97117">MWGRNQQHDVALLQEMADMEPENEVPLLLGQLEEARSHQEEESKGDEVGVESLDYEPIHSLVYAQTKKGSNQRHFYGYTGLTFAKWIITITIGLLVGVVAYLVESSQELFITMKKDWTQETIDEGIKLPLVFLGYAGFGIVLVFMSSCLVLLWAPAAAGGGVTLVMAYLNGIDIPSFFEFRTLVTKIVGTICTISSGLPIGQEGPMVHIGAAIASSLTWMHGRFPTHRRDGSQRYSSPFLQTISKFTQKAWPFDFHNDKDRREFISAGTAAGLAAAFGAPIGGVLFSLEEASSFWSRKVMWRSLLCTTMATMILAWLNDRDFSLSLPGGLAYHGIQVEVDLDSVPLIMVTAGSLGVLGALLNTVHGWLSQYRAPSKKGLLRVVEACSITFIAVGTMFILSHLFGRCLPIQKGQQGEEYWFRYTCPKTDPNTGIAYYNDLATLYFGVPHETIKQLFAMGSELDTYFSIRSLILHSMSFFVLFNLAYGVATPGGIFMPSIMVGASFGAFLGRVFQVYFPGENIQPGLHALVGATAMLGGVFRSSLSLVVIMMEGTGGLQYLLPAIIAIYVGNWVAQHIHHEGAYEADLERLGEVRFLQSEPPRHLISVTAAEMMAPNVITLTEIVSVGDVIKILKNTQHNGFPIIRHADANDEGQLVGLILRHQLLLLLEQRAMIEVDSDMLYLPLPERFIARNPRVTKEHIYLEHAMRVYHHCHNPHKRYLSSRPEAVDELELDAILQEHPVTNGVHEANSKENGSANKEIQEGSDSAKSGQQVSIHKRELALDLRHYMNRAPVTVRAECSAQRVYIIFRTLGLRHLCVTDSNNSVIGMITRKDIAQSSHHQKEHSEGKITLERQESDGSSYFGDRASKDILFSLP</sequence>
<keyword evidence="10 12" id="KW-0868">Chloride</keyword>
<dbReference type="Pfam" id="PF00571">
    <property type="entry name" value="CBS"/>
    <property type="match status" value="2"/>
</dbReference>
<feature type="transmembrane region" description="Helical" evidence="12">
    <location>
        <begin position="346"/>
        <end position="368"/>
    </location>
</feature>
<feature type="transmembrane region" description="Helical" evidence="12">
    <location>
        <begin position="151"/>
        <end position="171"/>
    </location>
</feature>
<dbReference type="PRINTS" id="PR00762">
    <property type="entry name" value="CLCHANNEL"/>
</dbReference>
<keyword evidence="9 12" id="KW-0472">Membrane</keyword>
<keyword evidence="3 12" id="KW-0813">Transport</keyword>
<feature type="domain" description="CBS" evidence="14">
    <location>
        <begin position="788"/>
        <end position="846"/>
    </location>
</feature>
<comment type="caution">
    <text evidence="15">The sequence shown here is derived from an EMBL/GenBank/DDBJ whole genome shotgun (WGS) entry which is preliminary data.</text>
</comment>
<evidence type="ECO:0000256" key="4">
    <source>
        <dbReference type="ARBA" id="ARBA00022692"/>
    </source>
</evidence>
<comment type="similarity">
    <text evidence="2 12">Belongs to the chloride channel (TC 2.A.49) family.</text>
</comment>
<dbReference type="InterPro" id="IPR014743">
    <property type="entry name" value="Cl-channel_core"/>
</dbReference>
<dbReference type="GO" id="GO:0005254">
    <property type="term" value="F:chloride channel activity"/>
    <property type="evidence" value="ECO:0007669"/>
    <property type="project" value="UniProtKB-UniRule"/>
</dbReference>
<dbReference type="Proteomes" id="UP000822688">
    <property type="component" value="Chromosome 7"/>
</dbReference>
<dbReference type="InterPro" id="IPR051280">
    <property type="entry name" value="Cl-channel/antiporter"/>
</dbReference>
<dbReference type="AlphaFoldDB" id="A0A8T0H5U1"/>
<feature type="domain" description="CBS" evidence="14">
    <location>
        <begin position="612"/>
        <end position="675"/>
    </location>
</feature>
<feature type="transmembrane region" description="Helical" evidence="12">
    <location>
        <begin position="125"/>
        <end position="145"/>
    </location>
</feature>
<dbReference type="SMART" id="SM00116">
    <property type="entry name" value="CBS"/>
    <property type="match status" value="2"/>
</dbReference>
<feature type="transmembrane region" description="Helical" evidence="12">
    <location>
        <begin position="299"/>
        <end position="317"/>
    </location>
</feature>
<dbReference type="Pfam" id="PF00654">
    <property type="entry name" value="Voltage_CLC"/>
    <property type="match status" value="1"/>
</dbReference>
<keyword evidence="5" id="KW-0677">Repeat</keyword>
<dbReference type="FunFam" id="3.10.580.10:FF:000114">
    <property type="entry name" value="Chloride channel protein"/>
    <property type="match status" value="1"/>
</dbReference>
<evidence type="ECO:0000256" key="3">
    <source>
        <dbReference type="ARBA" id="ARBA00022448"/>
    </source>
</evidence>
<evidence type="ECO:0000256" key="6">
    <source>
        <dbReference type="ARBA" id="ARBA00022989"/>
    </source>
</evidence>
<evidence type="ECO:0000256" key="10">
    <source>
        <dbReference type="ARBA" id="ARBA00023214"/>
    </source>
</evidence>
<dbReference type="InterPro" id="IPR001807">
    <property type="entry name" value="ClC"/>
</dbReference>
<dbReference type="EMBL" id="CM026428">
    <property type="protein sequence ID" value="KAG0566077.1"/>
    <property type="molecule type" value="Genomic_DNA"/>
</dbReference>
<keyword evidence="16" id="KW-1185">Reference proteome</keyword>
<dbReference type="InterPro" id="IPR046342">
    <property type="entry name" value="CBS_dom_sf"/>
</dbReference>
<reference evidence="15" key="1">
    <citation type="submission" date="2020-06" db="EMBL/GenBank/DDBJ databases">
        <title>WGS assembly of Ceratodon purpureus strain R40.</title>
        <authorList>
            <person name="Carey S.B."/>
            <person name="Jenkins J."/>
            <person name="Shu S."/>
            <person name="Lovell J.T."/>
            <person name="Sreedasyam A."/>
            <person name="Maumus F."/>
            <person name="Tiley G.P."/>
            <person name="Fernandez-Pozo N."/>
            <person name="Barry K."/>
            <person name="Chen C."/>
            <person name="Wang M."/>
            <person name="Lipzen A."/>
            <person name="Daum C."/>
            <person name="Saski C.A."/>
            <person name="Payton A.C."/>
            <person name="Mcbreen J.C."/>
            <person name="Conrad R.E."/>
            <person name="Kollar L.M."/>
            <person name="Olsson S."/>
            <person name="Huttunen S."/>
            <person name="Landis J.B."/>
            <person name="Wickett N.J."/>
            <person name="Johnson M.G."/>
            <person name="Rensing S.A."/>
            <person name="Grimwood J."/>
            <person name="Schmutz J."/>
            <person name="Mcdaniel S.F."/>
        </authorList>
    </citation>
    <scope>NUCLEOTIDE SEQUENCE</scope>
    <source>
        <strain evidence="15">R40</strain>
    </source>
</reference>
<dbReference type="Gene3D" id="1.10.3080.10">
    <property type="entry name" value="Clc chloride channel"/>
    <property type="match status" value="1"/>
</dbReference>
<dbReference type="PANTHER" id="PTHR11689">
    <property type="entry name" value="CHLORIDE CHANNEL PROTEIN CLC FAMILY MEMBER"/>
    <property type="match status" value="1"/>
</dbReference>
<feature type="transmembrane region" description="Helical" evidence="12">
    <location>
        <begin position="555"/>
        <end position="573"/>
    </location>
</feature>